<name>A0A8J3K912_9ACTN</name>
<evidence type="ECO:0000256" key="2">
    <source>
        <dbReference type="SAM" id="Phobius"/>
    </source>
</evidence>
<comment type="caution">
    <text evidence="3">The sequence shown here is derived from an EMBL/GenBank/DDBJ whole genome shotgun (WGS) entry which is preliminary data.</text>
</comment>
<dbReference type="EMBL" id="BONG01000045">
    <property type="protein sequence ID" value="GIF92388.1"/>
    <property type="molecule type" value="Genomic_DNA"/>
</dbReference>
<reference evidence="3 4" key="1">
    <citation type="submission" date="2021-01" db="EMBL/GenBank/DDBJ databases">
        <title>Whole genome shotgun sequence of Catellatospora chokoriensis NBRC 107358.</title>
        <authorList>
            <person name="Komaki H."/>
            <person name="Tamura T."/>
        </authorList>
    </citation>
    <scope>NUCLEOTIDE SEQUENCE [LARGE SCALE GENOMIC DNA]</scope>
    <source>
        <strain evidence="3 4">NBRC 107358</strain>
    </source>
</reference>
<keyword evidence="2" id="KW-0812">Transmembrane</keyword>
<organism evidence="3 4">
    <name type="scientific">Catellatospora chokoriensis</name>
    <dbReference type="NCBI Taxonomy" id="310353"/>
    <lineage>
        <taxon>Bacteria</taxon>
        <taxon>Bacillati</taxon>
        <taxon>Actinomycetota</taxon>
        <taxon>Actinomycetes</taxon>
        <taxon>Micromonosporales</taxon>
        <taxon>Micromonosporaceae</taxon>
        <taxon>Catellatospora</taxon>
    </lineage>
</organism>
<gene>
    <name evidence="3" type="ORF">Cch02nite_58320</name>
</gene>
<feature type="transmembrane region" description="Helical" evidence="2">
    <location>
        <begin position="80"/>
        <end position="101"/>
    </location>
</feature>
<keyword evidence="4" id="KW-1185">Reference proteome</keyword>
<feature type="transmembrane region" description="Helical" evidence="2">
    <location>
        <begin position="134"/>
        <end position="155"/>
    </location>
</feature>
<evidence type="ECO:0000313" key="4">
    <source>
        <dbReference type="Proteomes" id="UP000619293"/>
    </source>
</evidence>
<evidence type="ECO:0000256" key="1">
    <source>
        <dbReference type="SAM" id="MobiDB-lite"/>
    </source>
</evidence>
<feature type="region of interest" description="Disordered" evidence="1">
    <location>
        <begin position="1"/>
        <end position="22"/>
    </location>
</feature>
<accession>A0A8J3K912</accession>
<dbReference type="Proteomes" id="UP000619293">
    <property type="component" value="Unassembled WGS sequence"/>
</dbReference>
<feature type="transmembrane region" description="Helical" evidence="2">
    <location>
        <begin position="108"/>
        <end position="128"/>
    </location>
</feature>
<evidence type="ECO:0000313" key="3">
    <source>
        <dbReference type="EMBL" id="GIF92388.1"/>
    </source>
</evidence>
<protein>
    <submittedName>
        <fullName evidence="3">Uncharacterized protein</fullName>
    </submittedName>
</protein>
<keyword evidence="2" id="KW-0472">Membrane</keyword>
<proteinExistence type="predicted"/>
<keyword evidence="2" id="KW-1133">Transmembrane helix</keyword>
<feature type="transmembrane region" description="Helical" evidence="2">
    <location>
        <begin position="162"/>
        <end position="184"/>
    </location>
</feature>
<sequence>MTLAPGHPGPGRPCSAGPRDTARRADVARCGMADMNPRRIARIVLTPVVSTALLAVGVIAVVLLWGLGGDRAFDHADVDYVYLLAAAVVSGLAAVAAYRIAGPLRARGWSAVLAVLVPAVAFAIQQWGKSSGKWQAGLVWLAGLAVVLVVAAVLARRGLLRTAWLVGVLGAIAVADVAVLVQLMPSTGFHAEPGETLDRAYAPLWLLFALVDYDFGLDPATWFIGDALDVREVGYPMYSVIALGFVVRAMRRDPVPVEQTPAVVPADAQ</sequence>
<dbReference type="AlphaFoldDB" id="A0A8J3K912"/>
<feature type="transmembrane region" description="Helical" evidence="2">
    <location>
        <begin position="43"/>
        <end position="68"/>
    </location>
</feature>